<proteinExistence type="predicted"/>
<name>A0A8S5M7M1_9CAUD</name>
<dbReference type="Gene3D" id="3.40.50.300">
    <property type="entry name" value="P-loop containing nucleotide triphosphate hydrolases"/>
    <property type="match status" value="1"/>
</dbReference>
<dbReference type="EMBL" id="BK014837">
    <property type="protein sequence ID" value="DAD77971.1"/>
    <property type="molecule type" value="Genomic_DNA"/>
</dbReference>
<accession>A0A8S5M7M1</accession>
<reference evidence="1" key="1">
    <citation type="journal article" date="2021" name="Proc. Natl. Acad. Sci. U.S.A.">
        <title>A Catalog of Tens of Thousands of Viruses from Human Metagenomes Reveals Hidden Associations with Chronic Diseases.</title>
        <authorList>
            <person name="Tisza M.J."/>
            <person name="Buck C.B."/>
        </authorList>
    </citation>
    <scope>NUCLEOTIDE SEQUENCE</scope>
    <source>
        <strain evidence="1">CtETQ12</strain>
    </source>
</reference>
<protein>
    <submittedName>
        <fullName evidence="1">Large Terminase</fullName>
    </submittedName>
</protein>
<evidence type="ECO:0000313" key="1">
    <source>
        <dbReference type="EMBL" id="DAD77971.1"/>
    </source>
</evidence>
<organism evidence="1">
    <name type="scientific">Siphoviridae sp. ctETQ12</name>
    <dbReference type="NCBI Taxonomy" id="2826206"/>
    <lineage>
        <taxon>Viruses</taxon>
        <taxon>Duplodnaviria</taxon>
        <taxon>Heunggongvirae</taxon>
        <taxon>Uroviricota</taxon>
        <taxon>Caudoviricetes</taxon>
    </lineage>
</organism>
<dbReference type="InterPro" id="IPR027417">
    <property type="entry name" value="P-loop_NTPase"/>
</dbReference>
<sequence length="479" mass="52408">MLIRGGTRRDETRRTLGPRLAGIAAMMGTPLIPWQRYVADVACEIDEDTGTFHYDTVVISTPRQCGKSALVDSSDTFNASLGRRRRIAYAAQTGKDAEDHFKEYAELMQGTRLMQKVRKFRFSNGGMSVSFTNGSTISPMAMTKIAGHGKQMDKVTIDEAFSLTKEAGDTIMDAIIPTMNTRLMRTGVAAQRWITSTEGNADSTYFNPLLDGLRAGDVPERTCWFDFGIPEDADPEDLDVVMRYHPAAGYLWYKPQLRDFREGFGDNVAGWARAFGNRRDTGVSDRVIAADLWETTAVAPVRPAELNGRPIVFAAAVDVDATNTSVSVGIVNQDGTVTTQLLKVLAGTGNAPDEITRLCTYYAAPLVMDTRGPNADLRDRLASLTDSYGDPLVRFVELSAADYLAVGQAYVSGLQNHTVTHALDMELDMSVAKSARTWSGDAWRITRRGSTGLTSPLESCMLAAWGATHQPEETTPFIV</sequence>